<dbReference type="SMART" id="SM00369">
    <property type="entry name" value="LRR_TYP"/>
    <property type="match status" value="2"/>
</dbReference>
<proteinExistence type="predicted"/>
<keyword evidence="4" id="KW-0812">Transmembrane</keyword>
<dbReference type="InterPro" id="IPR001611">
    <property type="entry name" value="Leu-rich_rpt"/>
</dbReference>
<evidence type="ECO:0000313" key="11">
    <source>
        <dbReference type="EMBL" id="CAB4020875.1"/>
    </source>
</evidence>
<evidence type="ECO:0000256" key="2">
    <source>
        <dbReference type="ARBA" id="ARBA00022475"/>
    </source>
</evidence>
<dbReference type="Pfam" id="PF13855">
    <property type="entry name" value="LRR_8"/>
    <property type="match status" value="1"/>
</dbReference>
<dbReference type="GO" id="GO:0008528">
    <property type="term" value="F:G protein-coupled peptide receptor activity"/>
    <property type="evidence" value="ECO:0007669"/>
    <property type="project" value="TreeGrafter"/>
</dbReference>
<dbReference type="EMBL" id="CACRXK020011164">
    <property type="protein sequence ID" value="CAB4020875.1"/>
    <property type="molecule type" value="Genomic_DNA"/>
</dbReference>
<evidence type="ECO:0000256" key="4">
    <source>
        <dbReference type="ARBA" id="ARBA00022692"/>
    </source>
</evidence>
<keyword evidence="10" id="KW-0807">Transducer</keyword>
<protein>
    <submittedName>
        <fullName evidence="11">G- coupled receptor GRL101-like</fullName>
    </submittedName>
</protein>
<dbReference type="SUPFAM" id="SSF81321">
    <property type="entry name" value="Family A G protein-coupled receptor-like"/>
    <property type="match status" value="1"/>
</dbReference>
<dbReference type="PROSITE" id="PS50262">
    <property type="entry name" value="G_PROTEIN_RECEP_F1_2"/>
    <property type="match status" value="1"/>
</dbReference>
<evidence type="ECO:0000256" key="7">
    <source>
        <dbReference type="ARBA" id="ARBA00023040"/>
    </source>
</evidence>
<keyword evidence="6" id="KW-1133">Transmembrane helix</keyword>
<dbReference type="InterPro" id="IPR032675">
    <property type="entry name" value="LRR_dom_sf"/>
</dbReference>
<comment type="caution">
    <text evidence="11">The sequence shown here is derived from an EMBL/GenBank/DDBJ whole genome shotgun (WGS) entry which is preliminary data.</text>
</comment>
<keyword evidence="9 11" id="KW-0675">Receptor</keyword>
<evidence type="ECO:0000256" key="9">
    <source>
        <dbReference type="ARBA" id="ARBA00023170"/>
    </source>
</evidence>
<dbReference type="InterPro" id="IPR017452">
    <property type="entry name" value="GPCR_Rhodpsn_7TM"/>
</dbReference>
<name>A0A6S7INV4_PARCT</name>
<dbReference type="PANTHER" id="PTHR24372:SF77">
    <property type="entry name" value="G-PROTEIN COUPLED RECEPTORS FAMILY 1 PROFILE DOMAIN-CONTAINING PROTEIN"/>
    <property type="match status" value="1"/>
</dbReference>
<dbReference type="SUPFAM" id="SSF52058">
    <property type="entry name" value="L domain-like"/>
    <property type="match status" value="1"/>
</dbReference>
<feature type="non-terminal residue" evidence="11">
    <location>
        <position position="1"/>
    </location>
</feature>
<dbReference type="AlphaFoldDB" id="A0A6S7INV4"/>
<keyword evidence="8" id="KW-0472">Membrane</keyword>
<organism evidence="11 12">
    <name type="scientific">Paramuricea clavata</name>
    <name type="common">Red gorgonian</name>
    <name type="synonym">Violescent sea-whip</name>
    <dbReference type="NCBI Taxonomy" id="317549"/>
    <lineage>
        <taxon>Eukaryota</taxon>
        <taxon>Metazoa</taxon>
        <taxon>Cnidaria</taxon>
        <taxon>Anthozoa</taxon>
        <taxon>Octocorallia</taxon>
        <taxon>Malacalcyonacea</taxon>
        <taxon>Plexauridae</taxon>
        <taxon>Paramuricea</taxon>
    </lineage>
</organism>
<accession>A0A6S7INV4</accession>
<keyword evidence="12" id="KW-1185">Reference proteome</keyword>
<dbReference type="GO" id="GO:0009755">
    <property type="term" value="P:hormone-mediated signaling pathway"/>
    <property type="evidence" value="ECO:0007669"/>
    <property type="project" value="TreeGrafter"/>
</dbReference>
<keyword evidence="2" id="KW-1003">Cell membrane</keyword>
<dbReference type="Proteomes" id="UP001152795">
    <property type="component" value="Unassembled WGS sequence"/>
</dbReference>
<dbReference type="GO" id="GO:0005886">
    <property type="term" value="C:plasma membrane"/>
    <property type="evidence" value="ECO:0007669"/>
    <property type="project" value="UniProtKB-SubCell"/>
</dbReference>
<evidence type="ECO:0000256" key="10">
    <source>
        <dbReference type="ARBA" id="ARBA00023224"/>
    </source>
</evidence>
<dbReference type="OrthoDB" id="6022531at2759"/>
<dbReference type="InterPro" id="IPR000276">
    <property type="entry name" value="GPCR_Rhodpsn"/>
</dbReference>
<gene>
    <name evidence="11" type="ORF">PACLA_8A051266</name>
</gene>
<evidence type="ECO:0000313" key="12">
    <source>
        <dbReference type="Proteomes" id="UP001152795"/>
    </source>
</evidence>
<dbReference type="InterPro" id="IPR003591">
    <property type="entry name" value="Leu-rich_rpt_typical-subtyp"/>
</dbReference>
<evidence type="ECO:0000256" key="5">
    <source>
        <dbReference type="ARBA" id="ARBA00022737"/>
    </source>
</evidence>
<keyword evidence="5" id="KW-0677">Repeat</keyword>
<evidence type="ECO:0000256" key="1">
    <source>
        <dbReference type="ARBA" id="ARBA00004651"/>
    </source>
</evidence>
<dbReference type="Gene3D" id="3.80.10.10">
    <property type="entry name" value="Ribonuclease Inhibitor"/>
    <property type="match status" value="1"/>
</dbReference>
<evidence type="ECO:0000256" key="3">
    <source>
        <dbReference type="ARBA" id="ARBA00022614"/>
    </source>
</evidence>
<evidence type="ECO:0000256" key="8">
    <source>
        <dbReference type="ARBA" id="ARBA00023136"/>
    </source>
</evidence>
<keyword evidence="3" id="KW-0433">Leucine-rich repeat</keyword>
<dbReference type="Pfam" id="PF00001">
    <property type="entry name" value="7tm_1"/>
    <property type="match status" value="1"/>
</dbReference>
<reference evidence="11" key="1">
    <citation type="submission" date="2020-04" db="EMBL/GenBank/DDBJ databases">
        <authorList>
            <person name="Alioto T."/>
            <person name="Alioto T."/>
            <person name="Gomez Garrido J."/>
        </authorList>
    </citation>
    <scope>NUCLEOTIDE SEQUENCE</scope>
    <source>
        <strain evidence="11">A484AB</strain>
    </source>
</reference>
<comment type="subcellular location">
    <subcellularLocation>
        <location evidence="1">Cell membrane</location>
        <topology evidence="1">Multi-pass membrane protein</topology>
    </subcellularLocation>
</comment>
<dbReference type="PROSITE" id="PS51450">
    <property type="entry name" value="LRR"/>
    <property type="match status" value="1"/>
</dbReference>
<dbReference type="GO" id="GO:0007189">
    <property type="term" value="P:adenylate cyclase-activating G protein-coupled receptor signaling pathway"/>
    <property type="evidence" value="ECO:0007669"/>
    <property type="project" value="TreeGrafter"/>
</dbReference>
<sequence length="329" mass="37453">DLGNNRIKEIQPGAFADLKSLEKLDLSNNQLKNIPENLFHGLVSLRYLKVDHFTLCCYAEKSNPGVTCISNESDGISSCDELLKNTVLKYCIWILGIMAFAGNLIVIIWRAIAKDVNRVNSFLLTNLAVADLLMGVYMLIIAYKNTEWDGVYFKHDFSWRDSYLCKFAGVISIVSSEVSVLTLTVITLDRLICIVFLFRFTRWSVKKASAIMFAVWILGFCISTTPLFYDAYFYNYELDVHFFGRSAVCLPFHLSNDRPSGWEYSVSLFIVLNGVSFLFILLAYASIYHTTVKSAKNVRVILLLRVSEFILSGLSNVYGSTHNREFQKY</sequence>
<dbReference type="PANTHER" id="PTHR24372">
    <property type="entry name" value="GLYCOPROTEIN HORMONE RECEPTOR"/>
    <property type="match status" value="1"/>
</dbReference>
<evidence type="ECO:0000256" key="6">
    <source>
        <dbReference type="ARBA" id="ARBA00022989"/>
    </source>
</evidence>
<keyword evidence="7" id="KW-0297">G-protein coupled receptor</keyword>
<dbReference type="PRINTS" id="PR00237">
    <property type="entry name" value="GPCRRHODOPSN"/>
</dbReference>
<dbReference type="Gene3D" id="1.20.1070.10">
    <property type="entry name" value="Rhodopsin 7-helix transmembrane proteins"/>
    <property type="match status" value="1"/>
</dbReference>